<gene>
    <name evidence="3" type="primary">LOC100367963</name>
</gene>
<evidence type="ECO:0000313" key="3">
    <source>
        <dbReference type="RefSeq" id="XP_002731829.1"/>
    </source>
</evidence>
<keyword evidence="2" id="KW-1185">Reference proteome</keyword>
<reference evidence="3" key="1">
    <citation type="submission" date="2025-08" db="UniProtKB">
        <authorList>
            <consortium name="RefSeq"/>
        </authorList>
    </citation>
    <scope>IDENTIFICATION</scope>
    <source>
        <tissue evidence="3">Testes</tissue>
    </source>
</reference>
<feature type="region of interest" description="Disordered" evidence="1">
    <location>
        <begin position="71"/>
        <end position="146"/>
    </location>
</feature>
<organism evidence="2 3">
    <name type="scientific">Saccoglossus kowalevskii</name>
    <name type="common">Acorn worm</name>
    <dbReference type="NCBI Taxonomy" id="10224"/>
    <lineage>
        <taxon>Eukaryota</taxon>
        <taxon>Metazoa</taxon>
        <taxon>Hemichordata</taxon>
        <taxon>Enteropneusta</taxon>
        <taxon>Harrimaniidae</taxon>
        <taxon>Saccoglossus</taxon>
    </lineage>
</organism>
<dbReference type="Proteomes" id="UP000694865">
    <property type="component" value="Unplaced"/>
</dbReference>
<proteinExistence type="predicted"/>
<evidence type="ECO:0000256" key="1">
    <source>
        <dbReference type="SAM" id="MobiDB-lite"/>
    </source>
</evidence>
<accession>A0ABM0GKF1</accession>
<evidence type="ECO:0000313" key="2">
    <source>
        <dbReference type="Proteomes" id="UP000694865"/>
    </source>
</evidence>
<name>A0ABM0GKF1_SACKO</name>
<dbReference type="GeneID" id="100367963"/>
<sequence length="146" mass="16424">MKFAMLHTVTRQGSLPDLRETSDFVVDHDTKEMLELRDEMLNLHVKPAYNSPRSAWSAGSSRQELDRLRLQTPQTPQIKPQEPVINGDIKNTPHPPPQNGLRITGKNLPILPSKQPLNGPMHTRVFAVPPKPPSTMKEGARRVTQV</sequence>
<protein>
    <submittedName>
        <fullName evidence="3">Uncharacterized protein LOC100367963 isoform 1</fullName>
    </submittedName>
</protein>
<dbReference type="RefSeq" id="XP_002731829.1">
    <property type="nucleotide sequence ID" value="XM_002731783.2"/>
</dbReference>